<organism evidence="2 3">
    <name type="scientific">Punica granatum</name>
    <name type="common">Pomegranate</name>
    <dbReference type="NCBI Taxonomy" id="22663"/>
    <lineage>
        <taxon>Eukaryota</taxon>
        <taxon>Viridiplantae</taxon>
        <taxon>Streptophyta</taxon>
        <taxon>Embryophyta</taxon>
        <taxon>Tracheophyta</taxon>
        <taxon>Spermatophyta</taxon>
        <taxon>Magnoliopsida</taxon>
        <taxon>eudicotyledons</taxon>
        <taxon>Gunneridae</taxon>
        <taxon>Pentapetalae</taxon>
        <taxon>rosids</taxon>
        <taxon>malvids</taxon>
        <taxon>Myrtales</taxon>
        <taxon>Lythraceae</taxon>
        <taxon>Punica</taxon>
    </lineage>
</organism>
<dbReference type="EMBL" id="PGOL01021753">
    <property type="protein sequence ID" value="PKI30883.1"/>
    <property type="molecule type" value="Genomic_DNA"/>
</dbReference>
<gene>
    <name evidence="2" type="ORF">CRG98_048726</name>
</gene>
<sequence>LPTIVGGVIGCALMVLAVPTLILNGGVEIGVRSYRFNPIACEELP</sequence>
<feature type="non-terminal residue" evidence="2">
    <location>
        <position position="45"/>
    </location>
</feature>
<reference evidence="2 3" key="1">
    <citation type="submission" date="2017-11" db="EMBL/GenBank/DDBJ databases">
        <title>De-novo sequencing of pomegranate (Punica granatum L.) genome.</title>
        <authorList>
            <person name="Akparov Z."/>
            <person name="Amiraslanov A."/>
            <person name="Hajiyeva S."/>
            <person name="Abbasov M."/>
            <person name="Kaur K."/>
            <person name="Hamwieh A."/>
            <person name="Solovyev V."/>
            <person name="Salamov A."/>
            <person name="Braich B."/>
            <person name="Kosarev P."/>
            <person name="Mahmoud A."/>
            <person name="Hajiyev E."/>
            <person name="Babayeva S."/>
            <person name="Izzatullayeva V."/>
            <person name="Mammadov A."/>
            <person name="Mammadov A."/>
            <person name="Sharifova S."/>
            <person name="Ojaghi J."/>
            <person name="Eynullazada K."/>
            <person name="Bayramov B."/>
            <person name="Abdulazimova A."/>
            <person name="Shahmuradov I."/>
        </authorList>
    </citation>
    <scope>NUCLEOTIDE SEQUENCE [LARGE SCALE GENOMIC DNA]</scope>
    <source>
        <strain evidence="3">cv. AG2017</strain>
        <tissue evidence="2">Leaf</tissue>
    </source>
</reference>
<feature type="transmembrane region" description="Helical" evidence="1">
    <location>
        <begin position="6"/>
        <end position="27"/>
    </location>
</feature>
<dbReference type="Proteomes" id="UP000233551">
    <property type="component" value="Unassembled WGS sequence"/>
</dbReference>
<comment type="caution">
    <text evidence="2">The sequence shown here is derived from an EMBL/GenBank/DDBJ whole genome shotgun (WGS) entry which is preliminary data.</text>
</comment>
<proteinExistence type="predicted"/>
<feature type="non-terminal residue" evidence="2">
    <location>
        <position position="1"/>
    </location>
</feature>
<accession>A0A2I0HGY8</accession>
<evidence type="ECO:0000256" key="1">
    <source>
        <dbReference type="SAM" id="Phobius"/>
    </source>
</evidence>
<protein>
    <submittedName>
        <fullName evidence="2">Uncharacterized protein</fullName>
    </submittedName>
</protein>
<name>A0A2I0HGY8_PUNGR</name>
<evidence type="ECO:0000313" key="2">
    <source>
        <dbReference type="EMBL" id="PKI30883.1"/>
    </source>
</evidence>
<keyword evidence="1" id="KW-0472">Membrane</keyword>
<dbReference type="AlphaFoldDB" id="A0A2I0HGY8"/>
<keyword evidence="1" id="KW-0812">Transmembrane</keyword>
<evidence type="ECO:0000313" key="3">
    <source>
        <dbReference type="Proteomes" id="UP000233551"/>
    </source>
</evidence>
<keyword evidence="3" id="KW-1185">Reference proteome</keyword>
<keyword evidence="1" id="KW-1133">Transmembrane helix</keyword>